<feature type="chain" id="PRO_5035768026" description="DUF3574 domain-containing protein" evidence="1">
    <location>
        <begin position="21"/>
        <end position="136"/>
    </location>
</feature>
<reference evidence="2 3" key="1">
    <citation type="submission" date="2020-02" db="EMBL/GenBank/DDBJ databases">
        <authorList>
            <person name="Hogendoorn C."/>
        </authorList>
    </citation>
    <scope>NUCLEOTIDE SEQUENCE [LARGE SCALE GENOMIC DNA]</scope>
    <source>
        <strain evidence="2">METHB21</strain>
    </source>
</reference>
<dbReference type="Proteomes" id="UP000494216">
    <property type="component" value="Unassembled WGS sequence"/>
</dbReference>
<gene>
    <name evidence="2" type="ORF">METHB2_60015</name>
</gene>
<sequence length="136" mass="15262">MPWFHNTLIVGLAIALSACAARGELACKSSERLAVHESLYFGTARPNGTVSYEQWREFLKATITPRFPLGLTVWQATGQWRSANGEISRESSYVLVLVHPDDVISERAVLEIVEIYKSRFQQEAVLRVRASACMSF</sequence>
<feature type="signal peptide" evidence="1">
    <location>
        <begin position="1"/>
        <end position="20"/>
    </location>
</feature>
<keyword evidence="3" id="KW-1185">Reference proteome</keyword>
<evidence type="ECO:0000313" key="3">
    <source>
        <dbReference type="Proteomes" id="UP000494216"/>
    </source>
</evidence>
<proteinExistence type="predicted"/>
<protein>
    <recommendedName>
        <fullName evidence="4">DUF3574 domain-containing protein</fullName>
    </recommendedName>
</protein>
<dbReference type="Pfam" id="PF12098">
    <property type="entry name" value="DUF3574"/>
    <property type="match status" value="1"/>
</dbReference>
<evidence type="ECO:0008006" key="4">
    <source>
        <dbReference type="Google" id="ProtNLM"/>
    </source>
</evidence>
<accession>A0A8S0XHU8</accession>
<name>A0A8S0XHU8_9GAMM</name>
<keyword evidence="1" id="KW-0732">Signal</keyword>
<dbReference type="EMBL" id="CADCXN010000091">
    <property type="protein sequence ID" value="CAA9892123.1"/>
    <property type="molecule type" value="Genomic_DNA"/>
</dbReference>
<evidence type="ECO:0000313" key="2">
    <source>
        <dbReference type="EMBL" id="CAA9892123.1"/>
    </source>
</evidence>
<dbReference type="InterPro" id="IPR021957">
    <property type="entry name" value="DUF3574"/>
</dbReference>
<evidence type="ECO:0000256" key="1">
    <source>
        <dbReference type="SAM" id="SignalP"/>
    </source>
</evidence>
<comment type="caution">
    <text evidence="2">The sequence shown here is derived from an EMBL/GenBank/DDBJ whole genome shotgun (WGS) entry which is preliminary data.</text>
</comment>
<organism evidence="2 3">
    <name type="scientific">Candidatus Methylobacter favarea</name>
    <dbReference type="NCBI Taxonomy" id="2707345"/>
    <lineage>
        <taxon>Bacteria</taxon>
        <taxon>Pseudomonadati</taxon>
        <taxon>Pseudomonadota</taxon>
        <taxon>Gammaproteobacteria</taxon>
        <taxon>Methylococcales</taxon>
        <taxon>Methylococcaceae</taxon>
        <taxon>Methylobacter</taxon>
    </lineage>
</organism>
<dbReference type="AlphaFoldDB" id="A0A8S0XHU8"/>
<dbReference type="RefSeq" id="WP_174626922.1">
    <property type="nucleotide sequence ID" value="NZ_CADCXN010000091.1"/>
</dbReference>